<protein>
    <submittedName>
        <fullName evidence="3">Oxygen-dependent choline dehydrogenase</fullName>
        <ecNumber evidence="3">1.1.99.1</ecNumber>
    </submittedName>
</protein>
<comment type="similarity">
    <text evidence="1">Belongs to the GMC oxidoreductase family.</text>
</comment>
<organism evidence="3 4">
    <name type="scientific">Roseovarius aestuarii</name>
    <dbReference type="NCBI Taxonomy" id="475083"/>
    <lineage>
        <taxon>Bacteria</taxon>
        <taxon>Pseudomonadati</taxon>
        <taxon>Pseudomonadota</taxon>
        <taxon>Alphaproteobacteria</taxon>
        <taxon>Rhodobacterales</taxon>
        <taxon>Roseobacteraceae</taxon>
        <taxon>Roseovarius</taxon>
    </lineage>
</organism>
<evidence type="ECO:0000256" key="1">
    <source>
        <dbReference type="ARBA" id="ARBA00010790"/>
    </source>
</evidence>
<dbReference type="Pfam" id="PF05199">
    <property type="entry name" value="GMC_oxred_C"/>
    <property type="match status" value="1"/>
</dbReference>
<reference evidence="3 4" key="1">
    <citation type="submission" date="2017-03" db="EMBL/GenBank/DDBJ databases">
        <authorList>
            <person name="Afonso C.L."/>
            <person name="Miller P.J."/>
            <person name="Scott M.A."/>
            <person name="Spackman E."/>
            <person name="Goraichik I."/>
            <person name="Dimitrov K.M."/>
            <person name="Suarez D.L."/>
            <person name="Swayne D.E."/>
        </authorList>
    </citation>
    <scope>NUCLEOTIDE SEQUENCE [LARGE SCALE GENOMIC DNA]</scope>
    <source>
        <strain evidence="3 4">CECT 7745</strain>
    </source>
</reference>
<dbReference type="AlphaFoldDB" id="A0A1X7BWA0"/>
<dbReference type="Proteomes" id="UP000193224">
    <property type="component" value="Unassembled WGS sequence"/>
</dbReference>
<feature type="domain" description="Glucose-methanol-choline oxidoreductase N-terminal" evidence="2">
    <location>
        <begin position="329"/>
        <end position="343"/>
    </location>
</feature>
<dbReference type="Pfam" id="PF00732">
    <property type="entry name" value="GMC_oxred_N"/>
    <property type="match status" value="1"/>
</dbReference>
<dbReference type="RefSeq" id="WP_085801831.1">
    <property type="nucleotide sequence ID" value="NZ_FWXB01000018.1"/>
</dbReference>
<dbReference type="PANTHER" id="PTHR11552">
    <property type="entry name" value="GLUCOSE-METHANOL-CHOLINE GMC OXIDOREDUCTASE"/>
    <property type="match status" value="1"/>
</dbReference>
<dbReference type="InterPro" id="IPR007867">
    <property type="entry name" value="GMC_OxRtase_C"/>
</dbReference>
<dbReference type="SUPFAM" id="SSF51905">
    <property type="entry name" value="FAD/NAD(P)-binding domain"/>
    <property type="match status" value="1"/>
</dbReference>
<keyword evidence="3" id="KW-0560">Oxidoreductase</keyword>
<dbReference type="InterPro" id="IPR012132">
    <property type="entry name" value="GMC_OxRdtase"/>
</dbReference>
<dbReference type="GO" id="GO:0008812">
    <property type="term" value="F:choline dehydrogenase activity"/>
    <property type="evidence" value="ECO:0007669"/>
    <property type="project" value="UniProtKB-EC"/>
</dbReference>
<dbReference type="EC" id="1.1.99.1" evidence="3"/>
<dbReference type="EMBL" id="FWXB01000018">
    <property type="protein sequence ID" value="SMC13906.1"/>
    <property type="molecule type" value="Genomic_DNA"/>
</dbReference>
<evidence type="ECO:0000259" key="2">
    <source>
        <dbReference type="PROSITE" id="PS00624"/>
    </source>
</evidence>
<gene>
    <name evidence="3" type="primary">betA_3</name>
    <name evidence="3" type="ORF">ROA7745_03768</name>
</gene>
<dbReference type="PROSITE" id="PS00624">
    <property type="entry name" value="GMC_OXRED_2"/>
    <property type="match status" value="1"/>
</dbReference>
<proteinExistence type="inferred from homology"/>
<dbReference type="SUPFAM" id="SSF54373">
    <property type="entry name" value="FAD-linked reductases, C-terminal domain"/>
    <property type="match status" value="1"/>
</dbReference>
<keyword evidence="4" id="KW-1185">Reference proteome</keyword>
<name>A0A1X7BWA0_9RHOB</name>
<dbReference type="InterPro" id="IPR036188">
    <property type="entry name" value="FAD/NAD-bd_sf"/>
</dbReference>
<dbReference type="GO" id="GO:0050660">
    <property type="term" value="F:flavin adenine dinucleotide binding"/>
    <property type="evidence" value="ECO:0007669"/>
    <property type="project" value="InterPro"/>
</dbReference>
<sequence length="627" mass="68869">MTPTYDYIVVGSGAGGGTLAARLAEEGMRVLLLEAGGDPRTLKGSVRDMGDAQNRLPADYDVPAFHPFATENAALRWDYFVRHYKDADTQARNPKAGPEGVLYPRAGTLGGCTAHNAMIFVYPHHSDWQHIAELTGDDGWSPKAMHEVFQKLENCHHRPMQRTLNMVGIDRTGHGYDGWLSTEKAIPRAALRDDEIMEVVRKSLREMLSSGGDVLRRLRWFANSAADPNDRDRIDDDADGMVYTPLTTRDGVRTGSRERVLDVARRYPDRLTIELDALATRVILDSDNRATGVEYLKGARLYRAHADPGAAPGEPRQADAAQEVILAGGAFNTPQLLMLSGIGDPEALTPHGLTPKVSLPGVGRNLQDRYEVTVVNRMNFDSWESMAECRYQVDDPLWQTWKKTGDGLYATNGAALAVIRRSSAAQPLPDLFCMALLGKFRGYYPGYAADLASSRNHLSWAILKAHTLNRAGRVRLASADPRDRPVIEFNYFAEGGDEDLSAVVEGVKFVRKLCEPLHERGRIAAEEIPGPQVRTDAQIADFVRDNCWGHHASCSCPIGPPDQGGVLDSRLRVHGTTGLRIADASVFPKIPGFFIASAVYMIGEKAADMVLQDAHSQPQSEGKLYGT</sequence>
<dbReference type="PANTHER" id="PTHR11552:SF213">
    <property type="entry name" value="DEHYDROGENASE, PUTATIVE-RELATED"/>
    <property type="match status" value="1"/>
</dbReference>
<dbReference type="Gene3D" id="3.30.560.10">
    <property type="entry name" value="Glucose Oxidase, domain 3"/>
    <property type="match status" value="1"/>
</dbReference>
<dbReference type="OrthoDB" id="9785276at2"/>
<evidence type="ECO:0000313" key="3">
    <source>
        <dbReference type="EMBL" id="SMC13906.1"/>
    </source>
</evidence>
<accession>A0A1X7BWA0</accession>
<evidence type="ECO:0000313" key="4">
    <source>
        <dbReference type="Proteomes" id="UP000193224"/>
    </source>
</evidence>
<dbReference type="PIRSF" id="PIRSF000137">
    <property type="entry name" value="Alcohol_oxidase"/>
    <property type="match status" value="1"/>
</dbReference>
<dbReference type="Gene3D" id="3.50.50.60">
    <property type="entry name" value="FAD/NAD(P)-binding domain"/>
    <property type="match status" value="1"/>
</dbReference>
<dbReference type="InterPro" id="IPR000172">
    <property type="entry name" value="GMC_OxRdtase_N"/>
</dbReference>